<reference evidence="3 4" key="1">
    <citation type="submission" date="2017-03" db="EMBL/GenBank/DDBJ databases">
        <title>Genomes of endolithic fungi from Antarctica.</title>
        <authorList>
            <person name="Coleine C."/>
            <person name="Masonjones S."/>
            <person name="Stajich J.E."/>
        </authorList>
    </citation>
    <scope>NUCLEOTIDE SEQUENCE [LARGE SCALE GENOMIC DNA]</scope>
    <source>
        <strain evidence="3 4">CCFEE 5184</strain>
    </source>
</reference>
<feature type="compositionally biased region" description="Acidic residues" evidence="2">
    <location>
        <begin position="16"/>
        <end position="25"/>
    </location>
</feature>
<dbReference type="AlphaFoldDB" id="A0A4U0XUY2"/>
<feature type="compositionally biased region" description="Acidic residues" evidence="2">
    <location>
        <begin position="310"/>
        <end position="323"/>
    </location>
</feature>
<feature type="compositionally biased region" description="Basic and acidic residues" evidence="2">
    <location>
        <begin position="955"/>
        <end position="964"/>
    </location>
</feature>
<feature type="compositionally biased region" description="Low complexity" evidence="2">
    <location>
        <begin position="264"/>
        <end position="276"/>
    </location>
</feature>
<feature type="compositionally biased region" description="Basic residues" evidence="2">
    <location>
        <begin position="168"/>
        <end position="177"/>
    </location>
</feature>
<feature type="compositionally biased region" description="Basic and acidic residues" evidence="2">
    <location>
        <begin position="454"/>
        <end position="474"/>
    </location>
</feature>
<comment type="caution">
    <text evidence="3">The sequence shown here is derived from an EMBL/GenBank/DDBJ whole genome shotgun (WGS) entry which is preliminary data.</text>
</comment>
<evidence type="ECO:0000313" key="4">
    <source>
        <dbReference type="Proteomes" id="UP000309340"/>
    </source>
</evidence>
<feature type="region of interest" description="Disordered" evidence="2">
    <location>
        <begin position="238"/>
        <end position="504"/>
    </location>
</feature>
<feature type="compositionally biased region" description="Basic and acidic residues" evidence="2">
    <location>
        <begin position="38"/>
        <end position="63"/>
    </location>
</feature>
<evidence type="ECO:0000256" key="1">
    <source>
        <dbReference type="SAM" id="Coils"/>
    </source>
</evidence>
<feature type="coiled-coil region" evidence="1">
    <location>
        <begin position="781"/>
        <end position="808"/>
    </location>
</feature>
<proteinExistence type="predicted"/>
<dbReference type="OrthoDB" id="3939134at2759"/>
<name>A0A4U0XUY2_9PEZI</name>
<accession>A0A4U0XUY2</accession>
<feature type="region of interest" description="Disordered" evidence="2">
    <location>
        <begin position="951"/>
        <end position="972"/>
    </location>
</feature>
<feature type="compositionally biased region" description="Basic and acidic residues" evidence="2">
    <location>
        <begin position="412"/>
        <end position="438"/>
    </location>
</feature>
<organism evidence="3 4">
    <name type="scientific">Friedmanniomyces simplex</name>
    <dbReference type="NCBI Taxonomy" id="329884"/>
    <lineage>
        <taxon>Eukaryota</taxon>
        <taxon>Fungi</taxon>
        <taxon>Dikarya</taxon>
        <taxon>Ascomycota</taxon>
        <taxon>Pezizomycotina</taxon>
        <taxon>Dothideomycetes</taxon>
        <taxon>Dothideomycetidae</taxon>
        <taxon>Mycosphaerellales</taxon>
        <taxon>Teratosphaeriaceae</taxon>
        <taxon>Friedmanniomyces</taxon>
    </lineage>
</organism>
<feature type="region of interest" description="Disordered" evidence="2">
    <location>
        <begin position="1"/>
        <end position="222"/>
    </location>
</feature>
<feature type="region of interest" description="Disordered" evidence="2">
    <location>
        <begin position="523"/>
        <end position="568"/>
    </location>
</feature>
<dbReference type="Proteomes" id="UP000309340">
    <property type="component" value="Unassembled WGS sequence"/>
</dbReference>
<dbReference type="EMBL" id="NAJQ01000086">
    <property type="protein sequence ID" value="TKA79588.1"/>
    <property type="molecule type" value="Genomic_DNA"/>
</dbReference>
<keyword evidence="4" id="KW-1185">Reference proteome</keyword>
<feature type="compositionally biased region" description="Acidic residues" evidence="2">
    <location>
        <begin position="483"/>
        <end position="497"/>
    </location>
</feature>
<evidence type="ECO:0000256" key="2">
    <source>
        <dbReference type="SAM" id="MobiDB-lite"/>
    </source>
</evidence>
<gene>
    <name evidence="3" type="ORF">B0A55_03372</name>
</gene>
<keyword evidence="1" id="KW-0175">Coiled coil</keyword>
<dbReference type="STRING" id="329884.A0A4U0XUY2"/>
<protein>
    <submittedName>
        <fullName evidence="3">Uncharacterized protein</fullName>
    </submittedName>
</protein>
<feature type="compositionally biased region" description="Pro residues" evidence="2">
    <location>
        <begin position="395"/>
        <end position="405"/>
    </location>
</feature>
<feature type="compositionally biased region" description="Polar residues" evidence="2">
    <location>
        <begin position="120"/>
        <end position="134"/>
    </location>
</feature>
<sequence length="972" mass="107457">MARISAMKTPQRPTVDDADLLPGEEDVTHGAGSVDDSDLLRTGKPDEDSARHKQDQYRAHDDPECTIAHLGSDLPDPSPQKSDLGTSDRPGRGTGSIAQRSPTQRLVHTPASPMRANGSRDGTNAAVSTISGEAQASKALGRSNGKLKRPSTGRANPPYRNPAERKPVAVRRMHGGHQARPDTYALDDSPGKLTPQLRAKRVEHAQVISPTKKQKKAALSKEAQDAIIPQLGAALAATPHASLVPPEQEPVASSPRRSTRRIGAADQALDQAQAGATESGSTQDTRYKDYFRDKRTSSAKEAAPALQSQEIEESAEEPEDEEILEARLGADYDTLAKQADTAIEQAPPPPTPPSKPCDSLGKTAPMSMTHRVVEAVVIPAQETMPPGSAQKRASPSPPYSQPEVPPSTESIADERAQERKQRRKVWLDAKARREKQVKEVAGVKAGRRSAGKRQKQDMHKEGEYERNHDGKYGEQAELGGSREDEEDAHEADQDGEGVDGICHPPVQIAKPVNVRPSELEFCCTGESHSDSEPSSGQSSATRKRPRSSAKVRPAASKPQKRRSRGLVAETTPADIREVITDADKVRLYGQWQDLRAVCKALQNIGVQTLKRDRQPQWKILLKDDKIIAAIDTCKNALAKVVDGEDPSPDLNDAAKQIRALYDRSNGNRLEFDNTVRIKNIYFHLFPCLVRMIQDMLLHYEKSDVGLEPGSPLTTEHLGLVRAMISVVLDLFQGAKQYDQPPSHFALVGPVRNGIVAPLKLIYKNFTRAHCELRRAAEHKRERQLDAERNALAAQREEQEARRAEQSKRIKKKWQQLHFERVCAEGGIMSRQKRDHLCCVPLPEAEYDENGQAFERVEVFHPRIGPSPAAVERARALVWPMECSMALADGLKQYAGPDVFEKVFRRYCGRGRVLHAFNVTEIVTCAADMKEWLLQQEGGVEEWMQKIPVWTKGHPLGKENEGSHEQEDEGFDE</sequence>
<feature type="compositionally biased region" description="Polar residues" evidence="2">
    <location>
        <begin position="96"/>
        <end position="106"/>
    </location>
</feature>
<feature type="compositionally biased region" description="Pro residues" evidence="2">
    <location>
        <begin position="346"/>
        <end position="355"/>
    </location>
</feature>
<evidence type="ECO:0000313" key="3">
    <source>
        <dbReference type="EMBL" id="TKA79588.1"/>
    </source>
</evidence>
<feature type="compositionally biased region" description="Basic and acidic residues" evidence="2">
    <location>
        <begin position="285"/>
        <end position="298"/>
    </location>
</feature>